<keyword evidence="8" id="KW-0479">Metal-binding</keyword>
<dbReference type="GO" id="GO:0061157">
    <property type="term" value="P:mRNA destabilization"/>
    <property type="evidence" value="ECO:0007669"/>
    <property type="project" value="UniProtKB-ARBA"/>
</dbReference>
<evidence type="ECO:0000256" key="4">
    <source>
        <dbReference type="ARBA" id="ARBA00008593"/>
    </source>
</evidence>
<dbReference type="InterPro" id="IPR043519">
    <property type="entry name" value="NT_sf"/>
</dbReference>
<dbReference type="Proteomes" id="UP000251960">
    <property type="component" value="Chromosome 5"/>
</dbReference>
<dbReference type="EMBL" id="NCVQ01000006">
    <property type="protein sequence ID" value="PWZ24956.1"/>
    <property type="molecule type" value="Genomic_DNA"/>
</dbReference>
<protein>
    <recommendedName>
        <fullName evidence="5">RNA uridylyltransferase</fullName>
        <ecNumber evidence="5">2.7.7.52</ecNumber>
    </recommendedName>
</protein>
<reference evidence="14 15" key="1">
    <citation type="journal article" date="2018" name="Nat. Genet.">
        <title>Extensive intraspecific gene order and gene structural variations between Mo17 and other maize genomes.</title>
        <authorList>
            <person name="Sun S."/>
            <person name="Zhou Y."/>
            <person name="Chen J."/>
            <person name="Shi J."/>
            <person name="Zhao H."/>
            <person name="Zhao H."/>
            <person name="Song W."/>
            <person name="Zhang M."/>
            <person name="Cui Y."/>
            <person name="Dong X."/>
            <person name="Liu H."/>
            <person name="Ma X."/>
            <person name="Jiao Y."/>
            <person name="Wang B."/>
            <person name="Wei X."/>
            <person name="Stein J.C."/>
            <person name="Glaubitz J.C."/>
            <person name="Lu F."/>
            <person name="Yu G."/>
            <person name="Liang C."/>
            <person name="Fengler K."/>
            <person name="Li B."/>
            <person name="Rafalski A."/>
            <person name="Schnable P.S."/>
            <person name="Ware D.H."/>
            <person name="Buckler E.S."/>
            <person name="Lai J."/>
        </authorList>
    </citation>
    <scope>NUCLEOTIDE SEQUENCE [LARGE SCALE GENOMIC DNA]</scope>
    <source>
        <strain evidence="15">cv. Missouri 17</strain>
        <tissue evidence="14">Seedling</tissue>
    </source>
</reference>
<dbReference type="SUPFAM" id="SSF81301">
    <property type="entry name" value="Nucleotidyltransferase"/>
    <property type="match status" value="1"/>
</dbReference>
<dbReference type="PANTHER" id="PTHR12271:SF53">
    <property type="entry name" value="RNA URIDYLYLTRANSFERASE"/>
    <property type="match status" value="1"/>
</dbReference>
<dbReference type="ExpressionAtlas" id="A0A3L6EVG2">
    <property type="expression patterns" value="baseline and differential"/>
</dbReference>
<dbReference type="CDD" id="cd05402">
    <property type="entry name" value="NT_PAP_TUTase"/>
    <property type="match status" value="1"/>
</dbReference>
<feature type="region of interest" description="Disordered" evidence="11">
    <location>
        <begin position="1"/>
        <end position="52"/>
    </location>
</feature>
<dbReference type="GO" id="GO:0010628">
    <property type="term" value="P:positive regulation of gene expression"/>
    <property type="evidence" value="ECO:0007669"/>
    <property type="project" value="UniProtKB-ARBA"/>
</dbReference>
<dbReference type="InterPro" id="IPR054708">
    <property type="entry name" value="MTPAP-like_central"/>
</dbReference>
<accession>A0A3L6EVG2</accession>
<comment type="cofactor">
    <cofactor evidence="1">
        <name>Mn(2+)</name>
        <dbReference type="ChEBI" id="CHEBI:29035"/>
    </cofactor>
</comment>
<dbReference type="InterPro" id="IPR002058">
    <property type="entry name" value="PAP_assoc"/>
</dbReference>
<comment type="caution">
    <text evidence="14">The sequence shown here is derived from an EMBL/GenBank/DDBJ whole genome shotgun (WGS) entry which is preliminary data.</text>
</comment>
<evidence type="ECO:0000256" key="2">
    <source>
        <dbReference type="ARBA" id="ARBA00001946"/>
    </source>
</evidence>
<dbReference type="GO" id="GO:0005737">
    <property type="term" value="C:cytoplasm"/>
    <property type="evidence" value="ECO:0007669"/>
    <property type="project" value="UniProtKB-SubCell"/>
</dbReference>
<comment type="catalytic activity">
    <reaction evidence="10">
        <text>RNA(n) + UTP = RNA(n)-3'-uridine ribonucleotide + diphosphate</text>
        <dbReference type="Rhea" id="RHEA:14785"/>
        <dbReference type="Rhea" id="RHEA-COMP:14527"/>
        <dbReference type="Rhea" id="RHEA-COMP:17348"/>
        <dbReference type="ChEBI" id="CHEBI:33019"/>
        <dbReference type="ChEBI" id="CHEBI:46398"/>
        <dbReference type="ChEBI" id="CHEBI:140395"/>
        <dbReference type="ChEBI" id="CHEBI:173116"/>
        <dbReference type="EC" id="2.7.7.52"/>
    </reaction>
</comment>
<feature type="compositionally biased region" description="Acidic residues" evidence="11">
    <location>
        <begin position="207"/>
        <end position="216"/>
    </location>
</feature>
<dbReference type="PRINTS" id="PR01217">
    <property type="entry name" value="PRICHEXTENSN"/>
</dbReference>
<name>A0A3L6EVG2_MAIZE</name>
<comment type="subcellular location">
    <subcellularLocation>
        <location evidence="3">Cytoplasm</location>
    </subcellularLocation>
</comment>
<feature type="compositionally biased region" description="Pro residues" evidence="11">
    <location>
        <begin position="68"/>
        <end position="90"/>
    </location>
</feature>
<dbReference type="GO" id="GO:0046872">
    <property type="term" value="F:metal ion binding"/>
    <property type="evidence" value="ECO:0007669"/>
    <property type="project" value="UniProtKB-KW"/>
</dbReference>
<evidence type="ECO:0000256" key="5">
    <source>
        <dbReference type="ARBA" id="ARBA00012472"/>
    </source>
</evidence>
<keyword evidence="7 14" id="KW-0808">Transferase</keyword>
<comment type="similarity">
    <text evidence="4">Belongs to the DNA polymerase type-B-like family.</text>
</comment>
<feature type="compositionally biased region" description="Basic and acidic residues" evidence="11">
    <location>
        <begin position="275"/>
        <end position="284"/>
    </location>
</feature>
<dbReference type="GO" id="GO:0050265">
    <property type="term" value="F:RNA uridylyltransferase activity"/>
    <property type="evidence" value="ECO:0007669"/>
    <property type="project" value="UniProtKB-EC"/>
</dbReference>
<dbReference type="PANTHER" id="PTHR12271">
    <property type="entry name" value="POLY A POLYMERASE CID PAP -RELATED"/>
    <property type="match status" value="1"/>
</dbReference>
<dbReference type="Pfam" id="PF03828">
    <property type="entry name" value="PAP_assoc"/>
    <property type="match status" value="1"/>
</dbReference>
<evidence type="ECO:0000259" key="12">
    <source>
        <dbReference type="Pfam" id="PF03828"/>
    </source>
</evidence>
<dbReference type="FunFam" id="3.30.460.10:FF:000067">
    <property type="entry name" value="Terminal uridylyltransferase cid1"/>
    <property type="match status" value="1"/>
</dbReference>
<feature type="domain" description="Poly(A) RNA polymerase mitochondrial-like central palm" evidence="13">
    <location>
        <begin position="292"/>
        <end position="418"/>
    </location>
</feature>
<dbReference type="Pfam" id="PF22600">
    <property type="entry name" value="MTPAP-like_central"/>
    <property type="match status" value="1"/>
</dbReference>
<keyword evidence="6" id="KW-0963">Cytoplasm</keyword>
<evidence type="ECO:0000256" key="1">
    <source>
        <dbReference type="ARBA" id="ARBA00001936"/>
    </source>
</evidence>
<evidence type="ECO:0000256" key="11">
    <source>
        <dbReference type="SAM" id="MobiDB-lite"/>
    </source>
</evidence>
<keyword evidence="14" id="KW-0548">Nucleotidyltransferase</keyword>
<feature type="region of interest" description="Disordered" evidence="11">
    <location>
        <begin position="67"/>
        <end position="284"/>
    </location>
</feature>
<evidence type="ECO:0000313" key="15">
    <source>
        <dbReference type="Proteomes" id="UP000251960"/>
    </source>
</evidence>
<keyword evidence="9" id="KW-0460">Magnesium</keyword>
<feature type="compositionally biased region" description="Basic and acidic residues" evidence="11">
    <location>
        <begin position="217"/>
        <end position="233"/>
    </location>
</feature>
<feature type="compositionally biased region" description="Basic and acidic residues" evidence="11">
    <location>
        <begin position="183"/>
        <end position="202"/>
    </location>
</feature>
<dbReference type="Gene3D" id="3.30.460.10">
    <property type="entry name" value="Beta Polymerase, domain 2"/>
    <property type="match status" value="1"/>
</dbReference>
<dbReference type="AlphaFoldDB" id="A0A3L6EVG2"/>
<feature type="compositionally biased region" description="Basic and acidic residues" evidence="11">
    <location>
        <begin position="1"/>
        <end position="11"/>
    </location>
</feature>
<organism evidence="14 15">
    <name type="scientific">Zea mays</name>
    <name type="common">Maize</name>
    <dbReference type="NCBI Taxonomy" id="4577"/>
    <lineage>
        <taxon>Eukaryota</taxon>
        <taxon>Viridiplantae</taxon>
        <taxon>Streptophyta</taxon>
        <taxon>Embryophyta</taxon>
        <taxon>Tracheophyta</taxon>
        <taxon>Spermatophyta</taxon>
        <taxon>Magnoliopsida</taxon>
        <taxon>Liliopsida</taxon>
        <taxon>Poales</taxon>
        <taxon>Poaceae</taxon>
        <taxon>PACMAD clade</taxon>
        <taxon>Panicoideae</taxon>
        <taxon>Andropogonodae</taxon>
        <taxon>Andropogoneae</taxon>
        <taxon>Tripsacinae</taxon>
        <taxon>Zea</taxon>
    </lineage>
</organism>
<sequence length="609" mass="67972">MAGGDAKDHAAEAPPPRPVDPFLRFLIPAPKPRPTALTRTEPPHRLIAPRAPVPALLRHDERLFIVPPTRPDWLPPPRPRPPVPPPPPPHPSRRYHSPPWPGAAARPRPPTNDPRARNAARFAGAHVNGPRGRSPLDGGPRSLPAFLPAPHPHDAGFLQRPKAAAAAPPPPHKEKKAWVAVQRKAEGEDRAALCEAHSRGDEGGVGEAEDQPQPECEGEREQRQEDDGDRRLLLMDQQDDEKEDDDVKRSLPTDGTQATPPPNRVPRLQGRTRRSPAERRRDMDAFAPGFLAVYESLKPSGEQRSKQEQLVDSLARSVRKECPHAQMHLYGSCANSFGTSHSDVDVCLEMETGTESAVEVLVRLADVLRTDGFENVEAITGARVPIVRMSDPGSGFSCDICINNLLAVANTRLLKDYARIDERLLQLAFLVKHWAKQRGVNEAYRGTLSSYAYVLMCINFLQLREPKILPCLQAMEPTYTLTVDGTECAYFDRVDQLQGFGAGNKASIGELLWGFFHYWASQHRYKRDVISVRLGKTIRKQEKGWTTRVGGDRHLMCIEDPFETGHDLGRVVDRQTIWIIREEMERAATVLQNDDDPCATLFEPYGYDL</sequence>
<gene>
    <name evidence="14" type="primary">URT1_1</name>
    <name evidence="14" type="ORF">Zm00014a_010667</name>
</gene>
<evidence type="ECO:0000313" key="14">
    <source>
        <dbReference type="EMBL" id="PWZ24956.1"/>
    </source>
</evidence>
<evidence type="ECO:0000259" key="13">
    <source>
        <dbReference type="Pfam" id="PF22600"/>
    </source>
</evidence>
<evidence type="ECO:0000256" key="9">
    <source>
        <dbReference type="ARBA" id="ARBA00022842"/>
    </source>
</evidence>
<evidence type="ECO:0000256" key="3">
    <source>
        <dbReference type="ARBA" id="ARBA00004496"/>
    </source>
</evidence>
<comment type="cofactor">
    <cofactor evidence="2">
        <name>Mg(2+)</name>
        <dbReference type="ChEBI" id="CHEBI:18420"/>
    </cofactor>
</comment>
<dbReference type="EC" id="2.7.7.52" evidence="5"/>
<feature type="domain" description="PAP-associated" evidence="12">
    <location>
        <begin position="507"/>
        <end position="566"/>
    </location>
</feature>
<evidence type="ECO:0000256" key="7">
    <source>
        <dbReference type="ARBA" id="ARBA00022679"/>
    </source>
</evidence>
<proteinExistence type="inferred from homology"/>
<evidence type="ECO:0000256" key="10">
    <source>
        <dbReference type="ARBA" id="ARBA00049105"/>
    </source>
</evidence>
<evidence type="ECO:0000256" key="8">
    <source>
        <dbReference type="ARBA" id="ARBA00022723"/>
    </source>
</evidence>
<dbReference type="GO" id="GO:0000956">
    <property type="term" value="P:nuclear-transcribed mRNA catabolic process"/>
    <property type="evidence" value="ECO:0007669"/>
    <property type="project" value="UniProtKB-ARBA"/>
</dbReference>
<dbReference type="FunFam" id="1.10.1410.10:FF:000018">
    <property type="entry name" value="Terminal uridylyltransferase cid1"/>
    <property type="match status" value="1"/>
</dbReference>
<evidence type="ECO:0000256" key="6">
    <source>
        <dbReference type="ARBA" id="ARBA00022490"/>
    </source>
</evidence>
<dbReference type="Gene3D" id="1.10.1410.10">
    <property type="match status" value="1"/>
</dbReference>
<dbReference type="SUPFAM" id="SSF81631">
    <property type="entry name" value="PAP/OAS1 substrate-binding domain"/>
    <property type="match status" value="1"/>
</dbReference>